<keyword evidence="2" id="KW-1185">Reference proteome</keyword>
<evidence type="ECO:0000313" key="2">
    <source>
        <dbReference type="Proteomes" id="UP000178953"/>
    </source>
</evidence>
<gene>
    <name evidence="1" type="ORF">BEL07_11960</name>
</gene>
<evidence type="ECO:0008006" key="3">
    <source>
        <dbReference type="Google" id="ProtNLM"/>
    </source>
</evidence>
<dbReference type="AlphaFoldDB" id="A0A1E8Q4C2"/>
<dbReference type="RefSeq" id="WP_070353326.1">
    <property type="nucleotide sequence ID" value="NZ_CP043474.1"/>
</dbReference>
<comment type="caution">
    <text evidence="1">The sequence shown here is derived from an EMBL/GenBank/DDBJ whole genome shotgun (WGS) entry which is preliminary data.</text>
</comment>
<dbReference type="Proteomes" id="UP000178953">
    <property type="component" value="Unassembled WGS sequence"/>
</dbReference>
<dbReference type="InterPro" id="IPR011335">
    <property type="entry name" value="Restrct_endonuc-II-like"/>
</dbReference>
<dbReference type="Gene3D" id="3.40.960.10">
    <property type="entry name" value="VSR Endonuclease"/>
    <property type="match status" value="1"/>
</dbReference>
<accession>A0A1E8Q4C2</accession>
<dbReference type="OrthoDB" id="3173471at2"/>
<organism evidence="1 2">
    <name type="scientific">Mycolicibacterium grossiae</name>
    <dbReference type="NCBI Taxonomy" id="1552759"/>
    <lineage>
        <taxon>Bacteria</taxon>
        <taxon>Bacillati</taxon>
        <taxon>Actinomycetota</taxon>
        <taxon>Actinomycetes</taxon>
        <taxon>Mycobacteriales</taxon>
        <taxon>Mycobacteriaceae</taxon>
        <taxon>Mycolicibacterium</taxon>
    </lineage>
</organism>
<proteinExistence type="predicted"/>
<protein>
    <recommendedName>
        <fullName evidence="3">DUF559 domain-containing protein</fullName>
    </recommendedName>
</protein>
<dbReference type="EMBL" id="MCHX01000024">
    <property type="protein sequence ID" value="OFJ53468.1"/>
    <property type="molecule type" value="Genomic_DNA"/>
</dbReference>
<dbReference type="SUPFAM" id="SSF52980">
    <property type="entry name" value="Restriction endonuclease-like"/>
    <property type="match status" value="1"/>
</dbReference>
<name>A0A1E8Q4C2_9MYCO</name>
<sequence length="294" mass="33230">MGEVFLGGEAVAAGRMTRHELRRWYQPIYRGVYVAKDAEASLRDRAIGAWLATGRRGVITGVAAAGLHGAPWVDSQHPIEVLGAKCTPQPGLVPRLERLEPDEVRRLHGLPVATRVRTAFDLGRHQARPEALARLDALMWNQRFDVDAVLELGERYPRSRGLRQLRELLPLVDGGAASPRESRTRLWLLDTGFPRPETQIPVPLATGMAYLDMGWEEFSVAVEYDGDQHRADRRQYVRDLTRLRMLTDLGWTVIRVIAEDRPSQWLARAEAALRERGCELQLTEVHRVVRRCAA</sequence>
<evidence type="ECO:0000313" key="1">
    <source>
        <dbReference type="EMBL" id="OFJ53468.1"/>
    </source>
</evidence>
<reference evidence="1 2" key="1">
    <citation type="submission" date="2016-09" db="EMBL/GenBank/DDBJ databases">
        <title>genome sequence of Mycobacterium sp. 739 SCH.</title>
        <authorList>
            <person name="Greninger A.L."/>
            <person name="Qin X."/>
            <person name="Jerome K."/>
            <person name="Vora S."/>
            <person name="Quinn K."/>
        </authorList>
    </citation>
    <scope>NUCLEOTIDE SEQUENCE [LARGE SCALE GENOMIC DNA]</scope>
    <source>
        <strain evidence="1 2">SCH</strain>
    </source>
</reference>